<feature type="transmembrane region" description="Helical" evidence="1">
    <location>
        <begin position="36"/>
        <end position="58"/>
    </location>
</feature>
<organism evidence="3 4">
    <name type="scientific">Chryseobacterium taichungense</name>
    <dbReference type="NCBI Taxonomy" id="295069"/>
    <lineage>
        <taxon>Bacteria</taxon>
        <taxon>Pseudomonadati</taxon>
        <taxon>Bacteroidota</taxon>
        <taxon>Flavobacteriia</taxon>
        <taxon>Flavobacteriales</taxon>
        <taxon>Weeksellaceae</taxon>
        <taxon>Chryseobacterium group</taxon>
        <taxon>Chryseobacterium</taxon>
    </lineage>
</organism>
<evidence type="ECO:0000256" key="1">
    <source>
        <dbReference type="SAM" id="Phobius"/>
    </source>
</evidence>
<dbReference type="Proteomes" id="UP000199450">
    <property type="component" value="Unassembled WGS sequence"/>
</dbReference>
<dbReference type="AlphaFoldDB" id="A0A1H7ZIF9"/>
<keyword evidence="4" id="KW-1185">Reference proteome</keyword>
<keyword evidence="3" id="KW-0012">Acyltransferase</keyword>
<feature type="transmembrane region" description="Helical" evidence="1">
    <location>
        <begin position="182"/>
        <end position="207"/>
    </location>
</feature>
<keyword evidence="3" id="KW-0808">Transferase</keyword>
<reference evidence="4" key="1">
    <citation type="submission" date="2016-10" db="EMBL/GenBank/DDBJ databases">
        <authorList>
            <person name="Varghese N."/>
            <person name="Submissions S."/>
        </authorList>
    </citation>
    <scope>NUCLEOTIDE SEQUENCE [LARGE SCALE GENOMIC DNA]</scope>
    <source>
        <strain evidence="4">DSM 17453</strain>
    </source>
</reference>
<feature type="transmembrane region" description="Helical" evidence="1">
    <location>
        <begin position="7"/>
        <end position="24"/>
    </location>
</feature>
<proteinExistence type="predicted"/>
<feature type="transmembrane region" description="Helical" evidence="1">
    <location>
        <begin position="157"/>
        <end position="176"/>
    </location>
</feature>
<feature type="transmembrane region" description="Helical" evidence="1">
    <location>
        <begin position="249"/>
        <end position="269"/>
    </location>
</feature>
<dbReference type="GO" id="GO:0009103">
    <property type="term" value="P:lipopolysaccharide biosynthetic process"/>
    <property type="evidence" value="ECO:0007669"/>
    <property type="project" value="TreeGrafter"/>
</dbReference>
<feature type="transmembrane region" description="Helical" evidence="1">
    <location>
        <begin position="121"/>
        <end position="145"/>
    </location>
</feature>
<gene>
    <name evidence="3" type="ORF">SAMN05421856_104259</name>
</gene>
<dbReference type="OrthoDB" id="9796461at2"/>
<evidence type="ECO:0000313" key="3">
    <source>
        <dbReference type="EMBL" id="SEM57318.1"/>
    </source>
</evidence>
<keyword evidence="1" id="KW-1133">Transmembrane helix</keyword>
<name>A0A1H7ZIF9_9FLAO</name>
<feature type="transmembrane region" description="Helical" evidence="1">
    <location>
        <begin position="219"/>
        <end position="237"/>
    </location>
</feature>
<dbReference type="STRING" id="295069.SAMN05421856_104259"/>
<dbReference type="PANTHER" id="PTHR23028:SF53">
    <property type="entry name" value="ACYL_TRANSF_3 DOMAIN-CONTAINING PROTEIN"/>
    <property type="match status" value="1"/>
</dbReference>
<feature type="transmembrane region" description="Helical" evidence="1">
    <location>
        <begin position="79"/>
        <end position="101"/>
    </location>
</feature>
<dbReference type="InterPro" id="IPR050879">
    <property type="entry name" value="Acyltransferase_3"/>
</dbReference>
<accession>A0A1H7ZIF9</accession>
<feature type="transmembrane region" description="Helical" evidence="1">
    <location>
        <begin position="321"/>
        <end position="340"/>
    </location>
</feature>
<dbReference type="EMBL" id="FOBV01000004">
    <property type="protein sequence ID" value="SEM57318.1"/>
    <property type="molecule type" value="Genomic_DNA"/>
</dbReference>
<keyword evidence="1" id="KW-0472">Membrane</keyword>
<feature type="transmembrane region" description="Helical" evidence="1">
    <location>
        <begin position="281"/>
        <end position="301"/>
    </location>
</feature>
<dbReference type="InterPro" id="IPR002656">
    <property type="entry name" value="Acyl_transf_3_dom"/>
</dbReference>
<evidence type="ECO:0000313" key="4">
    <source>
        <dbReference type="Proteomes" id="UP000199450"/>
    </source>
</evidence>
<protein>
    <submittedName>
        <fullName evidence="3">Peptidoglycan/LPS O-acetylase OafA/YrhL, contains acyltransferase and SGNH-hydrolase domains</fullName>
    </submittedName>
</protein>
<dbReference type="GO" id="GO:0016020">
    <property type="term" value="C:membrane"/>
    <property type="evidence" value="ECO:0007669"/>
    <property type="project" value="TreeGrafter"/>
</dbReference>
<feature type="domain" description="Acyltransferase 3" evidence="2">
    <location>
        <begin position="7"/>
        <end position="335"/>
    </location>
</feature>
<dbReference type="GO" id="GO:0016787">
    <property type="term" value="F:hydrolase activity"/>
    <property type="evidence" value="ECO:0007669"/>
    <property type="project" value="UniProtKB-KW"/>
</dbReference>
<dbReference type="Pfam" id="PF01757">
    <property type="entry name" value="Acyl_transf_3"/>
    <property type="match status" value="1"/>
</dbReference>
<keyword evidence="1" id="KW-0812">Transmembrane</keyword>
<evidence type="ECO:0000259" key="2">
    <source>
        <dbReference type="Pfam" id="PF01757"/>
    </source>
</evidence>
<keyword evidence="3" id="KW-0378">Hydrolase</keyword>
<dbReference type="PANTHER" id="PTHR23028">
    <property type="entry name" value="ACETYLTRANSFERASE"/>
    <property type="match status" value="1"/>
</dbReference>
<sequence>MIKPLTSLRFFFAFFVFLSHLSYLKENKNYKDLFEVFFSEGFLGVSFFFILSGFILALNYRNKFINKKITLKKFYIARLARIYPLHFITLLFSISAFYSGYKNLLYNALLLQSYIPNSKIFFSYNAPSWSISDEMFFYTLFPALVINISKLSKYFKILILAAFIFVVIFLNITLLDEVKAHYWLYISPFVRIFDFILGILLFEVIIYLKNTSPKLKQSLFNFLEIGGFIILVILLTFHDNIPVHYRFSIYYWLPMCMIILGASSSFIYTKTTTWTSKVLSWKCLVYLGEISFAFYMTHYLVLAYTNNLNWLIGLHPKNLSYGVEMFIITLVVSIFSFEFLEKPLNNKIKNLFP</sequence>
<dbReference type="GO" id="GO:0016747">
    <property type="term" value="F:acyltransferase activity, transferring groups other than amino-acyl groups"/>
    <property type="evidence" value="ECO:0007669"/>
    <property type="project" value="InterPro"/>
</dbReference>
<dbReference type="RefSeq" id="WP_089999931.1">
    <property type="nucleotide sequence ID" value="NZ_FOBV01000004.1"/>
</dbReference>